<feature type="region of interest" description="Disordered" evidence="1">
    <location>
        <begin position="54"/>
        <end position="84"/>
    </location>
</feature>
<comment type="caution">
    <text evidence="2">The sequence shown here is derived from an EMBL/GenBank/DDBJ whole genome shotgun (WGS) entry which is preliminary data.</text>
</comment>
<organism evidence="2 3">
    <name type="scientific">Acrasis kona</name>
    <dbReference type="NCBI Taxonomy" id="1008807"/>
    <lineage>
        <taxon>Eukaryota</taxon>
        <taxon>Discoba</taxon>
        <taxon>Heterolobosea</taxon>
        <taxon>Tetramitia</taxon>
        <taxon>Eutetramitia</taxon>
        <taxon>Acrasidae</taxon>
        <taxon>Acrasis</taxon>
    </lineage>
</organism>
<gene>
    <name evidence="2" type="ORF">AKO1_006802</name>
</gene>
<dbReference type="AlphaFoldDB" id="A0AAW2YVC7"/>
<evidence type="ECO:0000256" key="1">
    <source>
        <dbReference type="SAM" id="MobiDB-lite"/>
    </source>
</evidence>
<keyword evidence="3" id="KW-1185">Reference proteome</keyword>
<evidence type="ECO:0000313" key="3">
    <source>
        <dbReference type="Proteomes" id="UP001431209"/>
    </source>
</evidence>
<accession>A0AAW2YVC7</accession>
<sequence>MEQAYVFNVQPQKVDPQTVQVLTHSQPTVQVQNTTSNNPSDAVQVHPQPVVQVQTHPQPVQSQNITQVTKLSNEQNASMTEKVS</sequence>
<name>A0AAW2YVC7_9EUKA</name>
<dbReference type="Proteomes" id="UP001431209">
    <property type="component" value="Unassembled WGS sequence"/>
</dbReference>
<dbReference type="EMBL" id="JAOPGA020000676">
    <property type="protein sequence ID" value="KAL0480599.1"/>
    <property type="molecule type" value="Genomic_DNA"/>
</dbReference>
<protein>
    <submittedName>
        <fullName evidence="2">Uncharacterized protein</fullName>
    </submittedName>
</protein>
<proteinExistence type="predicted"/>
<evidence type="ECO:0000313" key="2">
    <source>
        <dbReference type="EMBL" id="KAL0480599.1"/>
    </source>
</evidence>
<feature type="compositionally biased region" description="Polar residues" evidence="1">
    <location>
        <begin position="62"/>
        <end position="84"/>
    </location>
</feature>
<reference evidence="2 3" key="1">
    <citation type="submission" date="2024-03" db="EMBL/GenBank/DDBJ databases">
        <title>The Acrasis kona genome and developmental transcriptomes reveal deep origins of eukaryotic multicellular pathways.</title>
        <authorList>
            <person name="Sheikh S."/>
            <person name="Fu C.-J."/>
            <person name="Brown M.W."/>
            <person name="Baldauf S.L."/>
        </authorList>
    </citation>
    <scope>NUCLEOTIDE SEQUENCE [LARGE SCALE GENOMIC DNA]</scope>
    <source>
        <strain evidence="2 3">ATCC MYA-3509</strain>
    </source>
</reference>